<dbReference type="Pfam" id="PF07690">
    <property type="entry name" value="MFS_1"/>
    <property type="match status" value="1"/>
</dbReference>
<feature type="transmembrane region" description="Helical" evidence="5">
    <location>
        <begin position="255"/>
        <end position="276"/>
    </location>
</feature>
<keyword evidence="2 5" id="KW-0812">Transmembrane</keyword>
<feature type="transmembrane region" description="Helical" evidence="5">
    <location>
        <begin position="80"/>
        <end position="100"/>
    </location>
</feature>
<feature type="transmembrane region" description="Helical" evidence="5">
    <location>
        <begin position="315"/>
        <end position="333"/>
    </location>
</feature>
<evidence type="ECO:0000256" key="2">
    <source>
        <dbReference type="ARBA" id="ARBA00022692"/>
    </source>
</evidence>
<dbReference type="PANTHER" id="PTHR23542:SF1">
    <property type="entry name" value="MAJOR FACILITATOR SUPERFAMILY (MFS) PROFILE DOMAIN-CONTAINING PROTEIN"/>
    <property type="match status" value="1"/>
</dbReference>
<reference evidence="7" key="2">
    <citation type="submission" date="2023-01" db="EMBL/GenBank/DDBJ databases">
        <authorList>
            <person name="Sun Q."/>
            <person name="Evtushenko L."/>
        </authorList>
    </citation>
    <scope>NUCLEOTIDE SEQUENCE</scope>
    <source>
        <strain evidence="7">VKM Ac-1447</strain>
    </source>
</reference>
<dbReference type="InterPro" id="IPR036259">
    <property type="entry name" value="MFS_trans_sf"/>
</dbReference>
<dbReference type="InterPro" id="IPR011701">
    <property type="entry name" value="MFS"/>
</dbReference>
<feature type="transmembrane region" description="Helical" evidence="5">
    <location>
        <begin position="223"/>
        <end position="249"/>
    </location>
</feature>
<feature type="transmembrane region" description="Helical" evidence="5">
    <location>
        <begin position="106"/>
        <end position="129"/>
    </location>
</feature>
<dbReference type="Proteomes" id="UP001142317">
    <property type="component" value="Unassembled WGS sequence"/>
</dbReference>
<reference evidence="7" key="1">
    <citation type="journal article" date="2014" name="Int. J. Syst. Evol. Microbiol.">
        <title>Complete genome sequence of Corynebacterium casei LMG S-19264T (=DSM 44701T), isolated from a smear-ripened cheese.</title>
        <authorList>
            <consortium name="US DOE Joint Genome Institute (JGI-PGF)"/>
            <person name="Walter F."/>
            <person name="Albersmeier A."/>
            <person name="Kalinowski J."/>
            <person name="Ruckert C."/>
        </authorList>
    </citation>
    <scope>NUCLEOTIDE SEQUENCE</scope>
    <source>
        <strain evidence="7">VKM Ac-1447</strain>
    </source>
</reference>
<dbReference type="AlphaFoldDB" id="A0A9W6HH36"/>
<name>A0A9W6HH36_9MICO</name>
<keyword evidence="8" id="KW-1185">Reference proteome</keyword>
<dbReference type="SUPFAM" id="SSF103473">
    <property type="entry name" value="MFS general substrate transporter"/>
    <property type="match status" value="2"/>
</dbReference>
<keyword evidence="3 5" id="KW-1133">Transmembrane helix</keyword>
<evidence type="ECO:0000256" key="5">
    <source>
        <dbReference type="SAM" id="Phobius"/>
    </source>
</evidence>
<dbReference type="PROSITE" id="PS50850">
    <property type="entry name" value="MFS"/>
    <property type="match status" value="1"/>
</dbReference>
<dbReference type="InterPro" id="IPR020846">
    <property type="entry name" value="MFS_dom"/>
</dbReference>
<dbReference type="GO" id="GO:0005886">
    <property type="term" value="C:plasma membrane"/>
    <property type="evidence" value="ECO:0007669"/>
    <property type="project" value="UniProtKB-SubCell"/>
</dbReference>
<evidence type="ECO:0000259" key="6">
    <source>
        <dbReference type="PROSITE" id="PS50850"/>
    </source>
</evidence>
<gene>
    <name evidence="7" type="ORF">GCM10017586_13850</name>
</gene>
<evidence type="ECO:0000313" key="8">
    <source>
        <dbReference type="Proteomes" id="UP001142317"/>
    </source>
</evidence>
<feature type="transmembrane region" description="Helical" evidence="5">
    <location>
        <begin position="174"/>
        <end position="194"/>
    </location>
</feature>
<protein>
    <recommendedName>
        <fullName evidence="6">Major facilitator superfamily (MFS) profile domain-containing protein</fullName>
    </recommendedName>
</protein>
<feature type="transmembrane region" description="Helical" evidence="5">
    <location>
        <begin position="345"/>
        <end position="368"/>
    </location>
</feature>
<feature type="transmembrane region" description="Helical" evidence="5">
    <location>
        <begin position="374"/>
        <end position="396"/>
    </location>
</feature>
<evidence type="ECO:0000256" key="4">
    <source>
        <dbReference type="ARBA" id="ARBA00023136"/>
    </source>
</evidence>
<feature type="transmembrane region" description="Helical" evidence="5">
    <location>
        <begin position="20"/>
        <end position="42"/>
    </location>
</feature>
<evidence type="ECO:0000256" key="3">
    <source>
        <dbReference type="ARBA" id="ARBA00022989"/>
    </source>
</evidence>
<dbReference type="Gene3D" id="1.20.1250.20">
    <property type="entry name" value="MFS general substrate transporter like domains"/>
    <property type="match status" value="1"/>
</dbReference>
<dbReference type="GO" id="GO:0022857">
    <property type="term" value="F:transmembrane transporter activity"/>
    <property type="evidence" value="ECO:0007669"/>
    <property type="project" value="InterPro"/>
</dbReference>
<sequence>MSTPPPSYRAVLRTPGVRPAFLPSIIGRLSLATSGLALVLMLEQSTGSFAIAGAITAALGIANVIATPVRARLIDRRGQLAVMTALGALHALSLIAFAVFPAAPLPVLLVLSVVAGVSSPPFGATMRVVWSHALPAGALRTRGFSLDAVAEEVTFAVGPLVAAALVALSGPVAALVLSAGCVAVGTGLFVASGLSRQQRGSHRITADAPAFPSARTPLRSRGFLPVVLAMTAPGLILGAVELAAPALAVEADAPFMAGILLALFASASAIGGLLFGRLRLPGSHAAQLLAMLGVLVLCTGVAGTVGGLVAGAVGLVLGGLCLAPLLIVGYLSADELTDPRVRTEASSWINTAVNLGAAVGALVFGAITDAATPGWALAATALVAAGIGVAVGPVLVRHAAPPDAAPDGAAEATG</sequence>
<dbReference type="EMBL" id="BSEO01000005">
    <property type="protein sequence ID" value="GLJ79703.1"/>
    <property type="molecule type" value="Genomic_DNA"/>
</dbReference>
<keyword evidence="4 5" id="KW-0472">Membrane</keyword>
<evidence type="ECO:0000256" key="1">
    <source>
        <dbReference type="ARBA" id="ARBA00004651"/>
    </source>
</evidence>
<proteinExistence type="predicted"/>
<feature type="transmembrane region" description="Helical" evidence="5">
    <location>
        <begin position="48"/>
        <end position="68"/>
    </location>
</feature>
<organism evidence="7 8">
    <name type="scientific">Microbacterium imperiale</name>
    <dbReference type="NCBI Taxonomy" id="33884"/>
    <lineage>
        <taxon>Bacteria</taxon>
        <taxon>Bacillati</taxon>
        <taxon>Actinomycetota</taxon>
        <taxon>Actinomycetes</taxon>
        <taxon>Micrococcales</taxon>
        <taxon>Microbacteriaceae</taxon>
        <taxon>Microbacterium</taxon>
    </lineage>
</organism>
<dbReference type="RefSeq" id="WP_210007530.1">
    <property type="nucleotide sequence ID" value="NZ_BSEO01000005.1"/>
</dbReference>
<comment type="caution">
    <text evidence="7">The sequence shown here is derived from an EMBL/GenBank/DDBJ whole genome shotgun (WGS) entry which is preliminary data.</text>
</comment>
<feature type="domain" description="Major facilitator superfamily (MFS) profile" evidence="6">
    <location>
        <begin position="222"/>
        <end position="414"/>
    </location>
</feature>
<dbReference type="PANTHER" id="PTHR23542">
    <property type="match status" value="1"/>
</dbReference>
<feature type="transmembrane region" description="Helical" evidence="5">
    <location>
        <begin position="288"/>
        <end position="309"/>
    </location>
</feature>
<comment type="subcellular location">
    <subcellularLocation>
        <location evidence="1">Cell membrane</location>
        <topology evidence="1">Multi-pass membrane protein</topology>
    </subcellularLocation>
</comment>
<accession>A0A9W6HH36</accession>
<evidence type="ECO:0000313" key="7">
    <source>
        <dbReference type="EMBL" id="GLJ79703.1"/>
    </source>
</evidence>